<keyword evidence="1" id="KW-0472">Membrane</keyword>
<organism evidence="2 3">
    <name type="scientific">Gossypium arboreum</name>
    <name type="common">Tree cotton</name>
    <name type="synonym">Gossypium nanking</name>
    <dbReference type="NCBI Taxonomy" id="29729"/>
    <lineage>
        <taxon>Eukaryota</taxon>
        <taxon>Viridiplantae</taxon>
        <taxon>Streptophyta</taxon>
        <taxon>Embryophyta</taxon>
        <taxon>Tracheophyta</taxon>
        <taxon>Spermatophyta</taxon>
        <taxon>Magnoliopsida</taxon>
        <taxon>eudicotyledons</taxon>
        <taxon>Gunneridae</taxon>
        <taxon>Pentapetalae</taxon>
        <taxon>rosids</taxon>
        <taxon>malvids</taxon>
        <taxon>Malvales</taxon>
        <taxon>Malvaceae</taxon>
        <taxon>Malvoideae</taxon>
        <taxon>Gossypium</taxon>
    </lineage>
</organism>
<keyword evidence="1" id="KW-1133">Transmembrane helix</keyword>
<keyword evidence="3" id="KW-1185">Reference proteome</keyword>
<feature type="transmembrane region" description="Helical" evidence="1">
    <location>
        <begin position="21"/>
        <end position="43"/>
    </location>
</feature>
<evidence type="ECO:0000313" key="3">
    <source>
        <dbReference type="Proteomes" id="UP000032142"/>
    </source>
</evidence>
<gene>
    <name evidence="2" type="ORF">F383_33697</name>
</gene>
<proteinExistence type="predicted"/>
<keyword evidence="1" id="KW-0812">Transmembrane</keyword>
<evidence type="ECO:0000313" key="2">
    <source>
        <dbReference type="EMBL" id="KHG26709.1"/>
    </source>
</evidence>
<protein>
    <submittedName>
        <fullName evidence="2">Uncharacterized protein</fullName>
    </submittedName>
</protein>
<accession>A0A0B0PQJ7</accession>
<reference evidence="3" key="1">
    <citation type="submission" date="2014-09" db="EMBL/GenBank/DDBJ databases">
        <authorList>
            <person name="Mudge J."/>
            <person name="Ramaraj T."/>
            <person name="Lindquist I.E."/>
            <person name="Bharti A.K."/>
            <person name="Sundararajan A."/>
            <person name="Cameron C.T."/>
            <person name="Woodward J.E."/>
            <person name="May G.D."/>
            <person name="Brubaker C."/>
            <person name="Broadhvest J."/>
            <person name="Wilkins T.A."/>
        </authorList>
    </citation>
    <scope>NUCLEOTIDE SEQUENCE</scope>
    <source>
        <strain evidence="3">cv. AKA8401</strain>
    </source>
</reference>
<dbReference type="AlphaFoldDB" id="A0A0B0PQJ7"/>
<dbReference type="Proteomes" id="UP000032142">
    <property type="component" value="Unassembled WGS sequence"/>
</dbReference>
<evidence type="ECO:0000256" key="1">
    <source>
        <dbReference type="SAM" id="Phobius"/>
    </source>
</evidence>
<name>A0A0B0PQJ7_GOSAR</name>
<dbReference type="EMBL" id="KN438054">
    <property type="protein sequence ID" value="KHG26709.1"/>
    <property type="molecule type" value="Genomic_DNA"/>
</dbReference>
<sequence>MKTSSNCIYFMAKYYLKPHTSYIAYFLILITHIITCTYTYLLFSNIVYISYVPQSDTHLI</sequence>